<organism evidence="1 2">
    <name type="scientific">Flaviaesturariibacter aridisoli</name>
    <dbReference type="NCBI Taxonomy" id="2545761"/>
    <lineage>
        <taxon>Bacteria</taxon>
        <taxon>Pseudomonadati</taxon>
        <taxon>Bacteroidota</taxon>
        <taxon>Chitinophagia</taxon>
        <taxon>Chitinophagales</taxon>
        <taxon>Chitinophagaceae</taxon>
        <taxon>Flaviaestuariibacter</taxon>
    </lineage>
</organism>
<gene>
    <name evidence="1" type="ORF">E0486_10195</name>
</gene>
<protein>
    <submittedName>
        <fullName evidence="1">DUF1800 domain-containing protein</fullName>
    </submittedName>
</protein>
<dbReference type="InterPro" id="IPR014917">
    <property type="entry name" value="DUF1800"/>
</dbReference>
<evidence type="ECO:0000313" key="2">
    <source>
        <dbReference type="Proteomes" id="UP000295164"/>
    </source>
</evidence>
<comment type="caution">
    <text evidence="1">The sequence shown here is derived from an EMBL/GenBank/DDBJ whole genome shotgun (WGS) entry which is preliminary data.</text>
</comment>
<sequence>MTHQQKNQHLLWRAGFGPLPADWTALADRKPADWYATLRRDSAAAPRYLNVVDAELMQSYTIPGWSKTVDEATRKRVQLKNNNAIRDINLAWLREMADSKAQLREKIALFWHGHFCTLTLNIHYAQQLLQVLRTHGLGNFRTLLGEVARSAAMMLYLNAQSNRKGHPNENFAREVMELFTLGRGHYTENDIKEAARAFTGWWVETDGTFKVKPAEHDEGSKTVLGHTGNWNGEQVLDFLLQQKDTAVHITRKLYRFLVSDTPDERRVAALADRFYKSNYEIGTLLDDIFTSTWFYEPALYGARIKSPVELLTGIRRTLALSLDNEEQYLMLQRVLGQILFFPPNVAGWPGGRSWIDSTTLMLRMRLPQMFNEKDALNVQVKPNNDLQPQSNVVNAVYSNAKVRTLEKNTRFDVRMDWKAQVARFASVKREELVPAIAGALLPSGLQVPPSLITSYANSDSRESFIKTATLQVMSLPEYQLC</sequence>
<dbReference type="RefSeq" id="WP_131852069.1">
    <property type="nucleotide sequence ID" value="NZ_SKFH01000014.1"/>
</dbReference>
<name>A0A4R4E0K2_9BACT</name>
<dbReference type="Proteomes" id="UP000295164">
    <property type="component" value="Unassembled WGS sequence"/>
</dbReference>
<keyword evidence="2" id="KW-1185">Reference proteome</keyword>
<dbReference type="Pfam" id="PF08811">
    <property type="entry name" value="DUF1800"/>
    <property type="match status" value="1"/>
</dbReference>
<proteinExistence type="predicted"/>
<reference evidence="1 2" key="1">
    <citation type="submission" date="2019-03" db="EMBL/GenBank/DDBJ databases">
        <authorList>
            <person name="Kim M.K.M."/>
        </authorList>
    </citation>
    <scope>NUCLEOTIDE SEQUENCE [LARGE SCALE GENOMIC DNA]</scope>
    <source>
        <strain evidence="1 2">17J68-15</strain>
    </source>
</reference>
<dbReference type="AlphaFoldDB" id="A0A4R4E0K2"/>
<dbReference type="OrthoDB" id="9772295at2"/>
<evidence type="ECO:0000313" key="1">
    <source>
        <dbReference type="EMBL" id="TCZ70986.1"/>
    </source>
</evidence>
<dbReference type="EMBL" id="SKFH01000014">
    <property type="protein sequence ID" value="TCZ70986.1"/>
    <property type="molecule type" value="Genomic_DNA"/>
</dbReference>
<accession>A0A4R4E0K2</accession>